<comment type="catalytic activity">
    <reaction evidence="9">
        <text>[ThiI sulfur-carrier protein]-S-sulfanyl-L-cysteine + a uridine in tRNA + 2 reduced [2Fe-2S]-[ferredoxin] + ATP + H(+) = [ThiI sulfur-carrier protein]-L-cysteine + a 4-thiouridine in tRNA + 2 oxidized [2Fe-2S]-[ferredoxin] + AMP + diphosphate</text>
        <dbReference type="Rhea" id="RHEA:24176"/>
        <dbReference type="Rhea" id="RHEA-COMP:10000"/>
        <dbReference type="Rhea" id="RHEA-COMP:10001"/>
        <dbReference type="Rhea" id="RHEA-COMP:13337"/>
        <dbReference type="Rhea" id="RHEA-COMP:13338"/>
        <dbReference type="Rhea" id="RHEA-COMP:13339"/>
        <dbReference type="Rhea" id="RHEA-COMP:13340"/>
        <dbReference type="ChEBI" id="CHEBI:15378"/>
        <dbReference type="ChEBI" id="CHEBI:29950"/>
        <dbReference type="ChEBI" id="CHEBI:30616"/>
        <dbReference type="ChEBI" id="CHEBI:33019"/>
        <dbReference type="ChEBI" id="CHEBI:33737"/>
        <dbReference type="ChEBI" id="CHEBI:33738"/>
        <dbReference type="ChEBI" id="CHEBI:61963"/>
        <dbReference type="ChEBI" id="CHEBI:65315"/>
        <dbReference type="ChEBI" id="CHEBI:136798"/>
        <dbReference type="ChEBI" id="CHEBI:456215"/>
        <dbReference type="EC" id="2.8.1.4"/>
    </reaction>
</comment>
<reference evidence="11" key="1">
    <citation type="submission" date="2023-06" db="EMBL/GenBank/DDBJ databases">
        <title>A Treasure from Seagulls: Isolation and Description of Aciduricobacillus qingdaonensis gen. nov., sp. nov., a Rare Obligately Uric Acid-utilizing Member in the Family Bacillaceae.</title>
        <authorList>
            <person name="Liu W."/>
            <person name="Wang B."/>
        </authorList>
    </citation>
    <scope>NUCLEOTIDE SEQUENCE</scope>
    <source>
        <strain evidence="11">44XB</strain>
    </source>
</reference>
<dbReference type="InterPro" id="IPR054173">
    <property type="entry name" value="ThiI_fer"/>
</dbReference>
<evidence type="ECO:0000256" key="6">
    <source>
        <dbReference type="ARBA" id="ARBA00022840"/>
    </source>
</evidence>
<dbReference type="CDD" id="cd11716">
    <property type="entry name" value="THUMP_ThiI"/>
    <property type="match status" value="1"/>
</dbReference>
<dbReference type="EMBL" id="CP129113">
    <property type="protein sequence ID" value="WLV23794.1"/>
    <property type="molecule type" value="Genomic_DNA"/>
</dbReference>
<organism evidence="11 12">
    <name type="scientific">Aciduricibacillus chroicocephali</name>
    <dbReference type="NCBI Taxonomy" id="3054939"/>
    <lineage>
        <taxon>Bacteria</taxon>
        <taxon>Bacillati</taxon>
        <taxon>Bacillota</taxon>
        <taxon>Bacilli</taxon>
        <taxon>Bacillales</taxon>
        <taxon>Bacillaceae</taxon>
        <taxon>Aciduricibacillus</taxon>
    </lineage>
</organism>
<dbReference type="PANTHER" id="PTHR43209">
    <property type="entry name" value="TRNA SULFURTRANSFERASE"/>
    <property type="match status" value="1"/>
</dbReference>
<keyword evidence="7 9" id="KW-0694">RNA-binding</keyword>
<dbReference type="HAMAP" id="MF_00021">
    <property type="entry name" value="ThiI"/>
    <property type="match status" value="1"/>
</dbReference>
<keyword evidence="2 9" id="KW-0963">Cytoplasm</keyword>
<dbReference type="Pfam" id="PF22025">
    <property type="entry name" value="ThiI_fer"/>
    <property type="match status" value="1"/>
</dbReference>
<dbReference type="InterPro" id="IPR049962">
    <property type="entry name" value="THUMP_ThiI"/>
</dbReference>
<evidence type="ECO:0000256" key="2">
    <source>
        <dbReference type="ARBA" id="ARBA00022490"/>
    </source>
</evidence>
<dbReference type="Gene3D" id="3.40.50.620">
    <property type="entry name" value="HUPs"/>
    <property type="match status" value="1"/>
</dbReference>
<comment type="function">
    <text evidence="9">Catalyzes the ATP-dependent transfer of a sulfur to tRNA to produce 4-thiouridine in position 8 of tRNAs, which functions as a near-UV photosensor. Also catalyzes the transfer of sulfur to the sulfur carrier protein ThiS, forming ThiS-thiocarboxylate. This is a step in the synthesis of thiazole, in the thiamine biosynthesis pathway. The sulfur is donated as persulfide by IscS.</text>
</comment>
<dbReference type="InterPro" id="IPR050102">
    <property type="entry name" value="tRNA_sulfurtransferase_ThiI"/>
</dbReference>
<keyword evidence="12" id="KW-1185">Reference proteome</keyword>
<dbReference type="NCBIfam" id="TIGR00342">
    <property type="entry name" value="tRNA uracil 4-sulfurtransferase ThiI"/>
    <property type="match status" value="1"/>
</dbReference>
<dbReference type="PROSITE" id="PS51165">
    <property type="entry name" value="THUMP"/>
    <property type="match status" value="1"/>
</dbReference>
<dbReference type="SMART" id="SM00981">
    <property type="entry name" value="THUMP"/>
    <property type="match status" value="1"/>
</dbReference>
<dbReference type="InterPro" id="IPR004114">
    <property type="entry name" value="THUMP_dom"/>
</dbReference>
<evidence type="ECO:0000256" key="5">
    <source>
        <dbReference type="ARBA" id="ARBA00022741"/>
    </source>
</evidence>
<feature type="domain" description="THUMP" evidence="10">
    <location>
        <begin position="65"/>
        <end position="169"/>
    </location>
</feature>
<evidence type="ECO:0000313" key="11">
    <source>
        <dbReference type="EMBL" id="WLV23794.1"/>
    </source>
</evidence>
<dbReference type="InterPro" id="IPR020536">
    <property type="entry name" value="ThiI_AANH"/>
</dbReference>
<evidence type="ECO:0000256" key="8">
    <source>
        <dbReference type="ARBA" id="ARBA00022977"/>
    </source>
</evidence>
<comment type="subcellular location">
    <subcellularLocation>
        <location evidence="1 9">Cytoplasm</location>
    </subcellularLocation>
</comment>
<dbReference type="SUPFAM" id="SSF143437">
    <property type="entry name" value="THUMP domain-like"/>
    <property type="match status" value="1"/>
</dbReference>
<evidence type="ECO:0000256" key="3">
    <source>
        <dbReference type="ARBA" id="ARBA00022555"/>
    </source>
</evidence>
<comment type="similarity">
    <text evidence="9">Belongs to the ThiI family.</text>
</comment>
<gene>
    <name evidence="9 11" type="primary">thiI</name>
    <name evidence="11" type="ORF">QR721_09085</name>
</gene>
<name>A0ABY9KTA9_9BACI</name>
<evidence type="ECO:0000256" key="7">
    <source>
        <dbReference type="ARBA" id="ARBA00022884"/>
    </source>
</evidence>
<feature type="binding site" evidence="9">
    <location>
        <position position="291"/>
    </location>
    <ligand>
        <name>ATP</name>
        <dbReference type="ChEBI" id="CHEBI:30616"/>
    </ligand>
</feature>
<dbReference type="PANTHER" id="PTHR43209:SF1">
    <property type="entry name" value="TRNA SULFURTRANSFERASE"/>
    <property type="match status" value="1"/>
</dbReference>
<evidence type="ECO:0000256" key="4">
    <source>
        <dbReference type="ARBA" id="ARBA00022679"/>
    </source>
</evidence>
<evidence type="ECO:0000256" key="9">
    <source>
        <dbReference type="HAMAP-Rule" id="MF_00021"/>
    </source>
</evidence>
<dbReference type="InterPro" id="IPR014729">
    <property type="entry name" value="Rossmann-like_a/b/a_fold"/>
</dbReference>
<keyword evidence="6 9" id="KW-0067">ATP-binding</keyword>
<comment type="catalytic activity">
    <reaction evidence="9">
        <text>[ThiS sulfur-carrier protein]-C-terminal Gly-Gly-AMP + S-sulfanyl-L-cysteinyl-[cysteine desulfurase] + AH2 = [ThiS sulfur-carrier protein]-C-terminal-Gly-aminoethanethioate + L-cysteinyl-[cysteine desulfurase] + A + AMP + 2 H(+)</text>
        <dbReference type="Rhea" id="RHEA:43340"/>
        <dbReference type="Rhea" id="RHEA-COMP:12157"/>
        <dbReference type="Rhea" id="RHEA-COMP:12158"/>
        <dbReference type="Rhea" id="RHEA-COMP:12910"/>
        <dbReference type="Rhea" id="RHEA-COMP:19908"/>
        <dbReference type="ChEBI" id="CHEBI:13193"/>
        <dbReference type="ChEBI" id="CHEBI:15378"/>
        <dbReference type="ChEBI" id="CHEBI:17499"/>
        <dbReference type="ChEBI" id="CHEBI:29950"/>
        <dbReference type="ChEBI" id="CHEBI:61963"/>
        <dbReference type="ChEBI" id="CHEBI:90618"/>
        <dbReference type="ChEBI" id="CHEBI:232372"/>
        <dbReference type="ChEBI" id="CHEBI:456215"/>
    </reaction>
</comment>
<dbReference type="Proteomes" id="UP001180087">
    <property type="component" value="Chromosome"/>
</dbReference>
<dbReference type="EC" id="2.8.1.4" evidence="9"/>
<evidence type="ECO:0000256" key="1">
    <source>
        <dbReference type="ARBA" id="ARBA00004496"/>
    </source>
</evidence>
<accession>A0ABY9KTA9</accession>
<dbReference type="SUPFAM" id="SSF52402">
    <property type="entry name" value="Adenine nucleotide alpha hydrolases-like"/>
    <property type="match status" value="1"/>
</dbReference>
<dbReference type="GO" id="GO:0140741">
    <property type="term" value="F:tRNA-uracil-4 sulfurtransferase activity"/>
    <property type="evidence" value="ECO:0007669"/>
    <property type="project" value="UniProtKB-EC"/>
</dbReference>
<dbReference type="InterPro" id="IPR003720">
    <property type="entry name" value="tRNA_STrfase"/>
</dbReference>
<dbReference type="InterPro" id="IPR049961">
    <property type="entry name" value="ThiI_N"/>
</dbReference>
<dbReference type="CDD" id="cd01712">
    <property type="entry name" value="PPase_ThiI"/>
    <property type="match status" value="1"/>
</dbReference>
<sequence length="405" mass="45804">MNPIQYEFDHILIRYGELGIKGKNIRKFLVKLQENIQHQLHDFQGVKVRATRGRLFVLLNGQAPEPIMEKLENVFGIKSLSLAVKTENDPEQIKDAALQALLYGRVEGTFKVDVKRTNKGFPVRSQDMNQVLGAHLLQNTEHFTVDLHHPDIHMKVEIRDDATYITTDARKGLGGLPVGTSGKSLLLLSGGIDSPVAGYLAMKRGVSLEAIHFHSPPYTSERAKQKVIDLAEKLTAFGHDIKIHLVPFTELQQEIFKQIPDYYAMTAMRRVMLRISEQICRKRGILSMTTGESLGQVASQTMDSMHVINAVTSYPIIRPLVAMDKEEIIEIAEKIDTYPISIRPYEDCCTIFVPKSPKTKPRLDKMEYFESQADFSELIKSAIENAETISARQIKQEKDELADLF</sequence>
<keyword evidence="4 9" id="KW-0808">Transferase</keyword>
<feature type="binding site" evidence="9">
    <location>
        <begin position="187"/>
        <end position="188"/>
    </location>
    <ligand>
        <name>ATP</name>
        <dbReference type="ChEBI" id="CHEBI:30616"/>
    </ligand>
</feature>
<dbReference type="Pfam" id="PF02568">
    <property type="entry name" value="ThiI"/>
    <property type="match status" value="1"/>
</dbReference>
<evidence type="ECO:0000313" key="12">
    <source>
        <dbReference type="Proteomes" id="UP001180087"/>
    </source>
</evidence>
<comment type="pathway">
    <text evidence="9">Cofactor biosynthesis; thiamine diphosphate biosynthesis.</text>
</comment>
<keyword evidence="3 9" id="KW-0820">tRNA-binding</keyword>
<keyword evidence="8 9" id="KW-0784">Thiamine biosynthesis</keyword>
<dbReference type="Gene3D" id="3.30.2130.30">
    <property type="match status" value="1"/>
</dbReference>
<feature type="binding site" evidence="9">
    <location>
        <position position="269"/>
    </location>
    <ligand>
        <name>ATP</name>
        <dbReference type="ChEBI" id="CHEBI:30616"/>
    </ligand>
</feature>
<dbReference type="RefSeq" id="WP_348026166.1">
    <property type="nucleotide sequence ID" value="NZ_CP129113.1"/>
</dbReference>
<keyword evidence="5 9" id="KW-0547">Nucleotide-binding</keyword>
<evidence type="ECO:0000259" key="10">
    <source>
        <dbReference type="PROSITE" id="PS51165"/>
    </source>
</evidence>
<protein>
    <recommendedName>
        <fullName evidence="9">Probable tRNA sulfurtransferase</fullName>
        <ecNumber evidence="9">2.8.1.4</ecNumber>
    </recommendedName>
    <alternativeName>
        <fullName evidence="9">Sulfur carrier protein ThiS sulfurtransferase</fullName>
    </alternativeName>
    <alternativeName>
        <fullName evidence="9">Thiamine biosynthesis protein ThiI</fullName>
    </alternativeName>
    <alternativeName>
        <fullName evidence="9">tRNA 4-thiouridine synthase</fullName>
    </alternativeName>
</protein>
<feature type="binding site" evidence="9">
    <location>
        <position position="300"/>
    </location>
    <ligand>
        <name>ATP</name>
        <dbReference type="ChEBI" id="CHEBI:30616"/>
    </ligand>
</feature>
<feature type="binding site" evidence="9">
    <location>
        <begin position="212"/>
        <end position="213"/>
    </location>
    <ligand>
        <name>ATP</name>
        <dbReference type="ChEBI" id="CHEBI:30616"/>
    </ligand>
</feature>
<dbReference type="Pfam" id="PF02926">
    <property type="entry name" value="THUMP"/>
    <property type="match status" value="1"/>
</dbReference>
<proteinExistence type="inferred from homology"/>